<feature type="region of interest" description="Disordered" evidence="1">
    <location>
        <begin position="34"/>
        <end position="59"/>
    </location>
</feature>
<accession>A0AAD2AN35</accession>
<protein>
    <submittedName>
        <fullName evidence="2">Uncharacterized protein</fullName>
    </submittedName>
</protein>
<keyword evidence="3" id="KW-1185">Reference proteome</keyword>
<comment type="caution">
    <text evidence="2">The sequence shown here is derived from an EMBL/GenBank/DDBJ whole genome shotgun (WGS) entry which is preliminary data.</text>
</comment>
<dbReference type="Proteomes" id="UP001189915">
    <property type="component" value="Unassembled WGS sequence"/>
</dbReference>
<gene>
    <name evidence="2" type="ORF">LMG18091_00036</name>
</gene>
<evidence type="ECO:0000313" key="3">
    <source>
        <dbReference type="Proteomes" id="UP001189915"/>
    </source>
</evidence>
<reference evidence="2 3" key="1">
    <citation type="submission" date="2023-07" db="EMBL/GenBank/DDBJ databases">
        <authorList>
            <person name="Peeters C."/>
        </authorList>
    </citation>
    <scope>NUCLEOTIDE SEQUENCE [LARGE SCALE GENOMIC DNA]</scope>
    <source>
        <strain evidence="2 3">LMG 18091</strain>
    </source>
</reference>
<sequence>MFRALSLMLEPQTLALDSLSPAIEPQRLTFDAQTAAGGVSRSLVERRPPRRSRYGNANI</sequence>
<name>A0AAD2AN35_9RALS</name>
<evidence type="ECO:0000313" key="2">
    <source>
        <dbReference type="EMBL" id="CAJ0683717.1"/>
    </source>
</evidence>
<dbReference type="AlphaFoldDB" id="A0AAD2AN35"/>
<organism evidence="2 3">
    <name type="scientific">Ralstonia wenshanensis</name>
    <dbReference type="NCBI Taxonomy" id="2842456"/>
    <lineage>
        <taxon>Bacteria</taxon>
        <taxon>Pseudomonadati</taxon>
        <taxon>Pseudomonadota</taxon>
        <taxon>Betaproteobacteria</taxon>
        <taxon>Burkholderiales</taxon>
        <taxon>Burkholderiaceae</taxon>
        <taxon>Ralstonia</taxon>
    </lineage>
</organism>
<dbReference type="EMBL" id="CATWAF010000001">
    <property type="protein sequence ID" value="CAJ0683717.1"/>
    <property type="molecule type" value="Genomic_DNA"/>
</dbReference>
<evidence type="ECO:0000256" key="1">
    <source>
        <dbReference type="SAM" id="MobiDB-lite"/>
    </source>
</evidence>
<proteinExistence type="predicted"/>